<reference evidence="4" key="1">
    <citation type="submission" date="2016-11" db="EMBL/GenBank/DDBJ databases">
        <authorList>
            <person name="Varghese N."/>
            <person name="Submissions S."/>
        </authorList>
    </citation>
    <scope>NUCLEOTIDE SEQUENCE [LARGE SCALE GENOMIC DNA]</scope>
    <source>
        <strain evidence="4">GAS401</strain>
    </source>
</reference>
<protein>
    <submittedName>
        <fullName evidence="3">Uncharacterized protein</fullName>
    </submittedName>
</protein>
<name>A0A1M7UCA1_9BRAD</name>
<evidence type="ECO:0000256" key="2">
    <source>
        <dbReference type="SAM" id="SignalP"/>
    </source>
</evidence>
<sequence>MSRIISLVVAVLIGVCFAGEALAQLTPPAGTAGAGMTPINGIPYGPANPRSPTDLSGFGNAASVPPLRANNPTITVPQAPIAPSRAAAPTYYPYASQRTIDAYAVEPKGKTRHRRPAPREVSSFTGICRGC</sequence>
<dbReference type="RefSeq" id="WP_072820884.1">
    <property type="nucleotide sequence ID" value="NZ_LT670849.1"/>
</dbReference>
<dbReference type="AlphaFoldDB" id="A0A1M7UCA1"/>
<accession>A0A1M7UCA1</accession>
<dbReference type="Proteomes" id="UP000184096">
    <property type="component" value="Chromosome I"/>
</dbReference>
<dbReference type="EMBL" id="LT670849">
    <property type="protein sequence ID" value="SHN80450.1"/>
    <property type="molecule type" value="Genomic_DNA"/>
</dbReference>
<feature type="chain" id="PRO_5012613370" evidence="2">
    <location>
        <begin position="24"/>
        <end position="131"/>
    </location>
</feature>
<evidence type="ECO:0000313" key="3">
    <source>
        <dbReference type="EMBL" id="SHN80450.1"/>
    </source>
</evidence>
<dbReference type="OrthoDB" id="8241150at2"/>
<feature type="region of interest" description="Disordered" evidence="1">
    <location>
        <begin position="34"/>
        <end position="62"/>
    </location>
</feature>
<feature type="signal peptide" evidence="2">
    <location>
        <begin position="1"/>
        <end position="23"/>
    </location>
</feature>
<proteinExistence type="predicted"/>
<evidence type="ECO:0000313" key="4">
    <source>
        <dbReference type="Proteomes" id="UP000184096"/>
    </source>
</evidence>
<keyword evidence="4" id="KW-1185">Reference proteome</keyword>
<organism evidence="3 4">
    <name type="scientific">Bradyrhizobium erythrophlei</name>
    <dbReference type="NCBI Taxonomy" id="1437360"/>
    <lineage>
        <taxon>Bacteria</taxon>
        <taxon>Pseudomonadati</taxon>
        <taxon>Pseudomonadota</taxon>
        <taxon>Alphaproteobacteria</taxon>
        <taxon>Hyphomicrobiales</taxon>
        <taxon>Nitrobacteraceae</taxon>
        <taxon>Bradyrhizobium</taxon>
    </lineage>
</organism>
<evidence type="ECO:0000256" key="1">
    <source>
        <dbReference type="SAM" id="MobiDB-lite"/>
    </source>
</evidence>
<gene>
    <name evidence="3" type="ORF">SAMN05444170_4325</name>
</gene>
<keyword evidence="2" id="KW-0732">Signal</keyword>